<sequence>MAYGTVNVGSAAKPAGDYLTKDDINQPGGVLGLDETGKIPESAFDNAVFDPEDTGLESDTVNGALKEMAGKLGKNHEITLSASGWSDKRQTVSVPGVSADEKDDWISFSPAEDSETAVNEAQLMMESQAQDSVTFVVTTQPSADLHIVVNVQGAVMA</sequence>
<evidence type="ECO:0000313" key="3">
    <source>
        <dbReference type="Proteomes" id="UP000824214"/>
    </source>
</evidence>
<name>A0A9D2LWK8_9FIRM</name>
<gene>
    <name evidence="2" type="ORF">H9942_00665</name>
</gene>
<dbReference type="Proteomes" id="UP000824214">
    <property type="component" value="Unassembled WGS sequence"/>
</dbReference>
<accession>A0A9D2LWK8</accession>
<protein>
    <submittedName>
        <fullName evidence="2">Uncharacterized protein</fullName>
    </submittedName>
</protein>
<comment type="caution">
    <text evidence="2">The sequence shown here is derived from an EMBL/GenBank/DDBJ whole genome shotgun (WGS) entry which is preliminary data.</text>
</comment>
<evidence type="ECO:0000313" key="2">
    <source>
        <dbReference type="EMBL" id="HJB36564.1"/>
    </source>
</evidence>
<organism evidence="2 3">
    <name type="scientific">Candidatus Acutalibacter ornithocaccae</name>
    <dbReference type="NCBI Taxonomy" id="2838416"/>
    <lineage>
        <taxon>Bacteria</taxon>
        <taxon>Bacillati</taxon>
        <taxon>Bacillota</taxon>
        <taxon>Clostridia</taxon>
        <taxon>Eubacteriales</taxon>
        <taxon>Acutalibacteraceae</taxon>
        <taxon>Acutalibacter</taxon>
    </lineage>
</organism>
<dbReference type="EMBL" id="DWXZ01000008">
    <property type="protein sequence ID" value="HJB36564.1"/>
    <property type="molecule type" value="Genomic_DNA"/>
</dbReference>
<feature type="region of interest" description="Disordered" evidence="1">
    <location>
        <begin position="1"/>
        <end position="29"/>
    </location>
</feature>
<evidence type="ECO:0000256" key="1">
    <source>
        <dbReference type="SAM" id="MobiDB-lite"/>
    </source>
</evidence>
<reference evidence="2" key="1">
    <citation type="journal article" date="2021" name="PeerJ">
        <title>Extensive microbial diversity within the chicken gut microbiome revealed by metagenomics and culture.</title>
        <authorList>
            <person name="Gilroy R."/>
            <person name="Ravi A."/>
            <person name="Getino M."/>
            <person name="Pursley I."/>
            <person name="Horton D.L."/>
            <person name="Alikhan N.F."/>
            <person name="Baker D."/>
            <person name="Gharbi K."/>
            <person name="Hall N."/>
            <person name="Watson M."/>
            <person name="Adriaenssens E.M."/>
            <person name="Foster-Nyarko E."/>
            <person name="Jarju S."/>
            <person name="Secka A."/>
            <person name="Antonio M."/>
            <person name="Oren A."/>
            <person name="Chaudhuri R.R."/>
            <person name="La Ragione R."/>
            <person name="Hildebrand F."/>
            <person name="Pallen M.J."/>
        </authorList>
    </citation>
    <scope>NUCLEOTIDE SEQUENCE</scope>
    <source>
        <strain evidence="2">ChiBcolR8-3208</strain>
    </source>
</reference>
<reference evidence="2" key="2">
    <citation type="submission" date="2021-04" db="EMBL/GenBank/DDBJ databases">
        <authorList>
            <person name="Gilroy R."/>
        </authorList>
    </citation>
    <scope>NUCLEOTIDE SEQUENCE</scope>
    <source>
        <strain evidence="2">ChiBcolR8-3208</strain>
    </source>
</reference>
<proteinExistence type="predicted"/>
<dbReference type="AlphaFoldDB" id="A0A9D2LWK8"/>